<feature type="binding site" evidence="6">
    <location>
        <position position="97"/>
    </location>
    <ligand>
        <name>AMP</name>
        <dbReference type="ChEBI" id="CHEBI:456215"/>
    </ligand>
</feature>
<dbReference type="PRINTS" id="PR00094">
    <property type="entry name" value="ADENYLTKNASE"/>
</dbReference>
<evidence type="ECO:0000256" key="4">
    <source>
        <dbReference type="ARBA" id="ARBA00022777"/>
    </source>
</evidence>
<feature type="region of interest" description="NMP" evidence="6">
    <location>
        <begin position="35"/>
        <end position="64"/>
    </location>
</feature>
<dbReference type="NCBIfam" id="NF011100">
    <property type="entry name" value="PRK14527.1"/>
    <property type="match status" value="1"/>
</dbReference>
<proteinExistence type="inferred from homology"/>
<dbReference type="GO" id="GO:0005737">
    <property type="term" value="C:cytoplasm"/>
    <property type="evidence" value="ECO:0007669"/>
    <property type="project" value="UniProtKB-SubCell"/>
</dbReference>
<dbReference type="InterPro" id="IPR033690">
    <property type="entry name" value="Adenylat_kinase_CS"/>
</dbReference>
<gene>
    <name evidence="6" type="primary">adk</name>
    <name evidence="10" type="ORF">RV14_GL001330</name>
</gene>
<evidence type="ECO:0000256" key="2">
    <source>
        <dbReference type="ARBA" id="ARBA00022727"/>
    </source>
</evidence>
<evidence type="ECO:0000256" key="1">
    <source>
        <dbReference type="ARBA" id="ARBA00022679"/>
    </source>
</evidence>
<dbReference type="InterPro" id="IPR027417">
    <property type="entry name" value="P-loop_NTPase"/>
</dbReference>
<dbReference type="EC" id="2.7.4.3" evidence="6 8"/>
<protein>
    <recommendedName>
        <fullName evidence="6 8">Adenylate kinase</fullName>
        <shortName evidence="6">AK</shortName>
        <ecNumber evidence="6 8">2.7.4.3</ecNumber>
    </recommendedName>
    <alternativeName>
        <fullName evidence="6">ATP-AMP transphosphorylase</fullName>
    </alternativeName>
    <alternativeName>
        <fullName evidence="6">ATP:AMP phosphotransferase</fullName>
    </alternativeName>
    <alternativeName>
        <fullName evidence="6">Adenylate monophosphate kinase</fullName>
    </alternativeName>
</protein>
<keyword evidence="6" id="KW-0862">Zinc</keyword>
<dbReference type="FunFam" id="3.40.50.300:FF:000106">
    <property type="entry name" value="Adenylate kinase mitochondrial"/>
    <property type="match status" value="1"/>
</dbReference>
<feature type="binding site" evidence="6">
    <location>
        <begin position="141"/>
        <end position="142"/>
    </location>
    <ligand>
        <name>ATP</name>
        <dbReference type="ChEBI" id="CHEBI:30616"/>
    </ligand>
</feature>
<feature type="binding site" evidence="6">
    <location>
        <position position="135"/>
    </location>
    <ligand>
        <name>Zn(2+)</name>
        <dbReference type="ChEBI" id="CHEBI:29105"/>
        <note>structural</note>
    </ligand>
</feature>
<organism evidence="10 11">
    <name type="scientific">Enterococcus ratti</name>
    <dbReference type="NCBI Taxonomy" id="150033"/>
    <lineage>
        <taxon>Bacteria</taxon>
        <taxon>Bacillati</taxon>
        <taxon>Bacillota</taxon>
        <taxon>Bacilli</taxon>
        <taxon>Lactobacillales</taxon>
        <taxon>Enterococcaceae</taxon>
        <taxon>Enterococcus</taxon>
    </lineage>
</organism>
<dbReference type="Proteomes" id="UP000182152">
    <property type="component" value="Unassembled WGS sequence"/>
</dbReference>
<feature type="binding site" evidence="6">
    <location>
        <position position="138"/>
    </location>
    <ligand>
        <name>Zn(2+)</name>
        <dbReference type="ChEBI" id="CHEBI:29105"/>
        <note>structural</note>
    </ligand>
</feature>
<dbReference type="GO" id="GO:0004017">
    <property type="term" value="F:AMP kinase activity"/>
    <property type="evidence" value="ECO:0007669"/>
    <property type="project" value="UniProtKB-UniRule"/>
</dbReference>
<keyword evidence="6" id="KW-0479">Metal-binding</keyword>
<dbReference type="InterPro" id="IPR000850">
    <property type="entry name" value="Adenylat/UMP-CMP_kin"/>
</dbReference>
<evidence type="ECO:0000256" key="6">
    <source>
        <dbReference type="HAMAP-Rule" id="MF_00235"/>
    </source>
</evidence>
<keyword evidence="6" id="KW-0963">Cytoplasm</keyword>
<evidence type="ECO:0000259" key="9">
    <source>
        <dbReference type="Pfam" id="PF05191"/>
    </source>
</evidence>
<dbReference type="PANTHER" id="PTHR23359">
    <property type="entry name" value="NUCLEOTIDE KINASE"/>
    <property type="match status" value="1"/>
</dbReference>
<name>A0A1L8WRK6_9ENTE</name>
<dbReference type="STRING" id="150033.RV14_GL001330"/>
<reference evidence="10 11" key="1">
    <citation type="submission" date="2014-12" db="EMBL/GenBank/DDBJ databases">
        <title>Draft genome sequences of 29 type strains of Enterococci.</title>
        <authorList>
            <person name="Zhong Z."/>
            <person name="Sun Z."/>
            <person name="Liu W."/>
            <person name="Zhang W."/>
            <person name="Zhang H."/>
        </authorList>
    </citation>
    <scope>NUCLEOTIDE SEQUENCE [LARGE SCALE GENOMIC DNA]</scope>
    <source>
        <strain evidence="10 11">DSM 15687</strain>
    </source>
</reference>
<dbReference type="Pfam" id="PF05191">
    <property type="entry name" value="ADK_lid"/>
    <property type="match status" value="1"/>
</dbReference>
<comment type="subcellular location">
    <subcellularLocation>
        <location evidence="6 8">Cytoplasm</location>
    </subcellularLocation>
</comment>
<keyword evidence="11" id="KW-1185">Reference proteome</keyword>
<evidence type="ECO:0000313" key="11">
    <source>
        <dbReference type="Proteomes" id="UP000182152"/>
    </source>
</evidence>
<dbReference type="Gene3D" id="3.40.50.300">
    <property type="entry name" value="P-loop containing nucleotide triphosphate hydrolases"/>
    <property type="match status" value="1"/>
</dbReference>
<comment type="pathway">
    <text evidence="6">Purine metabolism; AMP biosynthesis via salvage pathway; AMP from ADP: step 1/1.</text>
</comment>
<dbReference type="NCBIfam" id="NF001381">
    <property type="entry name" value="PRK00279.1-3"/>
    <property type="match status" value="1"/>
</dbReference>
<comment type="domain">
    <text evidence="6">Consists of three domains, a large central CORE domain and two small peripheral domains, NMPbind and LID, which undergo movements during catalysis. The LID domain closes over the site of phosphoryl transfer upon ATP binding. Assembling and dissambling the active center during each catalytic cycle provides an effective means to prevent ATP hydrolysis. Some bacteria have evolved a zinc-coordinating structure that stabilizes the LID domain.</text>
</comment>
<dbReference type="SUPFAM" id="SSF52540">
    <property type="entry name" value="P-loop containing nucleoside triphosphate hydrolases"/>
    <property type="match status" value="1"/>
</dbReference>
<accession>A0A1L8WRK6</accession>
<feature type="binding site" evidence="6">
    <location>
        <position position="177"/>
    </location>
    <ligand>
        <name>AMP</name>
        <dbReference type="ChEBI" id="CHEBI:456215"/>
    </ligand>
</feature>
<feature type="binding site" evidence="6">
    <location>
        <position position="155"/>
    </location>
    <ligand>
        <name>Zn(2+)</name>
        <dbReference type="ChEBI" id="CHEBI:29105"/>
        <note>structural</note>
    </ligand>
</feature>
<feature type="binding site" evidence="6">
    <location>
        <begin position="90"/>
        <end position="93"/>
    </location>
    <ligand>
        <name>AMP</name>
        <dbReference type="ChEBI" id="CHEBI:456215"/>
    </ligand>
</feature>
<dbReference type="GO" id="GO:0008270">
    <property type="term" value="F:zinc ion binding"/>
    <property type="evidence" value="ECO:0007669"/>
    <property type="project" value="UniProtKB-UniRule"/>
</dbReference>
<evidence type="ECO:0000256" key="7">
    <source>
        <dbReference type="RuleBase" id="RU003330"/>
    </source>
</evidence>
<dbReference type="HAMAP" id="MF_00235">
    <property type="entry name" value="Adenylate_kinase_Adk"/>
    <property type="match status" value="1"/>
</dbReference>
<keyword evidence="5 6" id="KW-0067">ATP-binding</keyword>
<dbReference type="UniPathway" id="UPA00588">
    <property type="reaction ID" value="UER00649"/>
</dbReference>
<comment type="function">
    <text evidence="6">Catalyzes the reversible transfer of the terminal phosphate group between ATP and AMP. Plays an important role in cellular energy homeostasis and in adenine nucleotide metabolism.</text>
</comment>
<dbReference type="CDD" id="cd01428">
    <property type="entry name" value="ADK"/>
    <property type="match status" value="1"/>
</dbReference>
<evidence type="ECO:0000313" key="10">
    <source>
        <dbReference type="EMBL" id="OJG83452.1"/>
    </source>
</evidence>
<feature type="binding site" evidence="6">
    <location>
        <begin position="15"/>
        <end position="20"/>
    </location>
    <ligand>
        <name>ATP</name>
        <dbReference type="ChEBI" id="CHEBI:30616"/>
    </ligand>
</feature>
<feature type="domain" description="Adenylate kinase active site lid" evidence="9">
    <location>
        <begin position="132"/>
        <end position="168"/>
    </location>
</feature>
<comment type="caution">
    <text evidence="10">The sequence shown here is derived from an EMBL/GenBank/DDBJ whole genome shotgun (WGS) entry which is preliminary data.</text>
</comment>
<feature type="binding site" evidence="6">
    <location>
        <position position="132"/>
    </location>
    <ligand>
        <name>ATP</name>
        <dbReference type="ChEBI" id="CHEBI:30616"/>
    </ligand>
</feature>
<feature type="binding site" evidence="6">
    <location>
        <position position="41"/>
    </location>
    <ligand>
        <name>AMP</name>
        <dbReference type="ChEBI" id="CHEBI:456215"/>
    </ligand>
</feature>
<dbReference type="PROSITE" id="PS00113">
    <property type="entry name" value="ADENYLATE_KINASE"/>
    <property type="match status" value="1"/>
</dbReference>
<feature type="binding site" evidence="6">
    <location>
        <position position="166"/>
    </location>
    <ligand>
        <name>AMP</name>
        <dbReference type="ChEBI" id="CHEBI:456215"/>
    </ligand>
</feature>
<dbReference type="GO" id="GO:0044209">
    <property type="term" value="P:AMP salvage"/>
    <property type="evidence" value="ECO:0007669"/>
    <property type="project" value="UniProtKB-UniRule"/>
</dbReference>
<feature type="binding site" evidence="6">
    <location>
        <begin position="62"/>
        <end position="64"/>
    </location>
    <ligand>
        <name>AMP</name>
        <dbReference type="ChEBI" id="CHEBI:456215"/>
    </ligand>
</feature>
<keyword evidence="2 6" id="KW-0545">Nucleotide biosynthesis</keyword>
<sequence length="220" mass="24512">MGGKTMNLILMGLPGAGKGTQAEKIIDAYHVPHISTGDMFRSAMQNETTLGLEAKSYIDKGELVPDEVTNGIVKERLAEPDTKKGFLLDGFPRTLEQAQALDAMLKELNKKIDAVIDIHVSENVLVERLAGRFICSNCGATYHKIFNPTKVKDTCDRCGGHEFYQREDDKPETVKNRLAINIKKSEPILAYYKKQGLLNTIDGDREIDAVFTDVKKIIEK</sequence>
<keyword evidence="3 6" id="KW-0547">Nucleotide-binding</keyword>
<comment type="subunit">
    <text evidence="6 8">Monomer.</text>
</comment>
<comment type="catalytic activity">
    <reaction evidence="6 8">
        <text>AMP + ATP = 2 ADP</text>
        <dbReference type="Rhea" id="RHEA:12973"/>
        <dbReference type="ChEBI" id="CHEBI:30616"/>
        <dbReference type="ChEBI" id="CHEBI:456215"/>
        <dbReference type="ChEBI" id="CHEBI:456216"/>
        <dbReference type="EC" id="2.7.4.3"/>
    </reaction>
</comment>
<comment type="similarity">
    <text evidence="6 7">Belongs to the adenylate kinase family.</text>
</comment>
<dbReference type="Pfam" id="PF00406">
    <property type="entry name" value="ADK"/>
    <property type="match status" value="1"/>
</dbReference>
<dbReference type="InterPro" id="IPR007862">
    <property type="entry name" value="Adenylate_kinase_lid-dom"/>
</dbReference>
<dbReference type="InterPro" id="IPR006259">
    <property type="entry name" value="Adenyl_kin_sub"/>
</dbReference>
<comment type="caution">
    <text evidence="6">Lacks conserved residue(s) required for the propagation of feature annotation.</text>
</comment>
<dbReference type="NCBIfam" id="TIGR01351">
    <property type="entry name" value="adk"/>
    <property type="match status" value="1"/>
</dbReference>
<dbReference type="NCBIfam" id="NF001380">
    <property type="entry name" value="PRK00279.1-2"/>
    <property type="match status" value="1"/>
</dbReference>
<dbReference type="GO" id="GO:0005524">
    <property type="term" value="F:ATP binding"/>
    <property type="evidence" value="ECO:0007669"/>
    <property type="project" value="UniProtKB-UniRule"/>
</dbReference>
<feature type="binding site" evidence="6">
    <location>
        <position position="158"/>
    </location>
    <ligand>
        <name>Zn(2+)</name>
        <dbReference type="ChEBI" id="CHEBI:29105"/>
        <note>structural</note>
    </ligand>
</feature>
<evidence type="ECO:0000256" key="5">
    <source>
        <dbReference type="ARBA" id="ARBA00022840"/>
    </source>
</evidence>
<dbReference type="AlphaFoldDB" id="A0A1L8WRK6"/>
<dbReference type="EMBL" id="JXLB01000003">
    <property type="protein sequence ID" value="OJG83452.1"/>
    <property type="molecule type" value="Genomic_DNA"/>
</dbReference>
<evidence type="ECO:0000256" key="8">
    <source>
        <dbReference type="RuleBase" id="RU003331"/>
    </source>
</evidence>
<feature type="binding site" evidence="6">
    <location>
        <position position="36"/>
    </location>
    <ligand>
        <name>AMP</name>
        <dbReference type="ChEBI" id="CHEBI:456215"/>
    </ligand>
</feature>
<keyword evidence="4 6" id="KW-0418">Kinase</keyword>
<feature type="binding site" evidence="6">
    <location>
        <position position="205"/>
    </location>
    <ligand>
        <name>ATP</name>
        <dbReference type="ChEBI" id="CHEBI:30616"/>
    </ligand>
</feature>
<keyword evidence="1 6" id="KW-0808">Transferase</keyword>
<evidence type="ECO:0000256" key="3">
    <source>
        <dbReference type="ARBA" id="ARBA00022741"/>
    </source>
</evidence>